<sequence>VPVILGPSIPRGDRGLEERVEWCRAMLILFKPWRCLDDLLLHGEGWDAAFERCVFTAEQLRVMGNIGVLSECKDARPRTKDV</sequence>
<dbReference type="EMBL" id="KV417316">
    <property type="protein sequence ID" value="KZO91897.1"/>
    <property type="molecule type" value="Genomic_DNA"/>
</dbReference>
<gene>
    <name evidence="1" type="ORF">CALVIDRAFT_466384</name>
</gene>
<dbReference type="STRING" id="1330018.A0A167HR87"/>
<reference evidence="1 2" key="1">
    <citation type="journal article" date="2016" name="Mol. Biol. Evol.">
        <title>Comparative Genomics of Early-Diverging Mushroom-Forming Fungi Provides Insights into the Origins of Lignocellulose Decay Capabilities.</title>
        <authorList>
            <person name="Nagy L.G."/>
            <person name="Riley R."/>
            <person name="Tritt A."/>
            <person name="Adam C."/>
            <person name="Daum C."/>
            <person name="Floudas D."/>
            <person name="Sun H."/>
            <person name="Yadav J.S."/>
            <person name="Pangilinan J."/>
            <person name="Larsson K.H."/>
            <person name="Matsuura K."/>
            <person name="Barry K."/>
            <person name="Labutti K."/>
            <person name="Kuo R."/>
            <person name="Ohm R.A."/>
            <person name="Bhattacharya S.S."/>
            <person name="Shirouzu T."/>
            <person name="Yoshinaga Y."/>
            <person name="Martin F.M."/>
            <person name="Grigoriev I.V."/>
            <person name="Hibbett D.S."/>
        </authorList>
    </citation>
    <scope>NUCLEOTIDE SEQUENCE [LARGE SCALE GENOMIC DNA]</scope>
    <source>
        <strain evidence="1 2">TUFC12733</strain>
    </source>
</reference>
<organism evidence="1 2">
    <name type="scientific">Calocera viscosa (strain TUFC12733)</name>
    <dbReference type="NCBI Taxonomy" id="1330018"/>
    <lineage>
        <taxon>Eukaryota</taxon>
        <taxon>Fungi</taxon>
        <taxon>Dikarya</taxon>
        <taxon>Basidiomycota</taxon>
        <taxon>Agaricomycotina</taxon>
        <taxon>Dacrymycetes</taxon>
        <taxon>Dacrymycetales</taxon>
        <taxon>Dacrymycetaceae</taxon>
        <taxon>Calocera</taxon>
    </lineage>
</organism>
<name>A0A167HR87_CALVF</name>
<feature type="non-terminal residue" evidence="1">
    <location>
        <position position="82"/>
    </location>
</feature>
<dbReference type="Proteomes" id="UP000076738">
    <property type="component" value="Unassembled WGS sequence"/>
</dbReference>
<keyword evidence="2" id="KW-1185">Reference proteome</keyword>
<feature type="non-terminal residue" evidence="1">
    <location>
        <position position="1"/>
    </location>
</feature>
<protein>
    <submittedName>
        <fullName evidence="1">Uncharacterized protein</fullName>
    </submittedName>
</protein>
<proteinExistence type="predicted"/>
<evidence type="ECO:0000313" key="2">
    <source>
        <dbReference type="Proteomes" id="UP000076738"/>
    </source>
</evidence>
<dbReference type="OrthoDB" id="3050185at2759"/>
<evidence type="ECO:0000313" key="1">
    <source>
        <dbReference type="EMBL" id="KZO91897.1"/>
    </source>
</evidence>
<accession>A0A167HR87</accession>
<dbReference type="AlphaFoldDB" id="A0A167HR87"/>